<reference evidence="1" key="1">
    <citation type="submission" date="2023-10" db="EMBL/GenBank/DDBJ databases">
        <authorList>
            <person name="Chen Y."/>
            <person name="Shah S."/>
            <person name="Dougan E. K."/>
            <person name="Thang M."/>
            <person name="Chan C."/>
        </authorList>
    </citation>
    <scope>NUCLEOTIDE SEQUENCE [LARGE SCALE GENOMIC DNA]</scope>
</reference>
<dbReference type="EMBL" id="CAUYUJ010018996">
    <property type="protein sequence ID" value="CAK0887893.1"/>
    <property type="molecule type" value="Genomic_DNA"/>
</dbReference>
<dbReference type="Proteomes" id="UP001189429">
    <property type="component" value="Unassembled WGS sequence"/>
</dbReference>
<keyword evidence="2" id="KW-1185">Reference proteome</keyword>
<proteinExistence type="predicted"/>
<gene>
    <name evidence="1" type="ORF">PCOR1329_LOCUS68813</name>
</gene>
<evidence type="ECO:0000313" key="1">
    <source>
        <dbReference type="EMBL" id="CAK0887893.1"/>
    </source>
</evidence>
<name>A0ABN9WRQ3_9DINO</name>
<sequence>MAALSELRRLAQPLGLRCYLDLCFQAAEGLLIRLQLGVEGGELLDEFLARLTLGLEGLAGPAKALLCLPAHTRGTRQLDSLGDLRRSTGLLQLASRACQLGLDVSATKMPDTPSGG</sequence>
<accession>A0ABN9WRQ3</accession>
<evidence type="ECO:0000313" key="2">
    <source>
        <dbReference type="Proteomes" id="UP001189429"/>
    </source>
</evidence>
<comment type="caution">
    <text evidence="1">The sequence shown here is derived from an EMBL/GenBank/DDBJ whole genome shotgun (WGS) entry which is preliminary data.</text>
</comment>
<protein>
    <submittedName>
        <fullName evidence="1">Uncharacterized protein</fullName>
    </submittedName>
</protein>
<organism evidence="1 2">
    <name type="scientific">Prorocentrum cordatum</name>
    <dbReference type="NCBI Taxonomy" id="2364126"/>
    <lineage>
        <taxon>Eukaryota</taxon>
        <taxon>Sar</taxon>
        <taxon>Alveolata</taxon>
        <taxon>Dinophyceae</taxon>
        <taxon>Prorocentrales</taxon>
        <taxon>Prorocentraceae</taxon>
        <taxon>Prorocentrum</taxon>
    </lineage>
</organism>